<proteinExistence type="inferred from homology"/>
<accession>A0A061J1J3</accession>
<comment type="catalytic activity">
    <reaction evidence="4">
        <text>O-phospho-L-seryl-[protein] + H2O = L-seryl-[protein] + phosphate</text>
        <dbReference type="Rhea" id="RHEA:20629"/>
        <dbReference type="Rhea" id="RHEA-COMP:9863"/>
        <dbReference type="Rhea" id="RHEA-COMP:11604"/>
        <dbReference type="ChEBI" id="CHEBI:15377"/>
        <dbReference type="ChEBI" id="CHEBI:29999"/>
        <dbReference type="ChEBI" id="CHEBI:43474"/>
        <dbReference type="ChEBI" id="CHEBI:83421"/>
        <dbReference type="EC" id="3.1.3.16"/>
    </reaction>
</comment>
<evidence type="ECO:0000256" key="5">
    <source>
        <dbReference type="ARBA" id="ARBA00048336"/>
    </source>
</evidence>
<gene>
    <name evidence="8" type="ORF">TRSC58_05185</name>
</gene>
<evidence type="ECO:0000256" key="4">
    <source>
        <dbReference type="ARBA" id="ARBA00047761"/>
    </source>
</evidence>
<dbReference type="GO" id="GO:0004722">
    <property type="term" value="F:protein serine/threonine phosphatase activity"/>
    <property type="evidence" value="ECO:0007669"/>
    <property type="project" value="UniProtKB-EC"/>
</dbReference>
<dbReference type="InterPro" id="IPR000340">
    <property type="entry name" value="Dual-sp_phosphatase_cat-dom"/>
</dbReference>
<dbReference type="PROSITE" id="PS50056">
    <property type="entry name" value="TYR_PHOSPHATASE_2"/>
    <property type="match status" value="1"/>
</dbReference>
<evidence type="ECO:0000259" key="7">
    <source>
        <dbReference type="PROSITE" id="PS50056"/>
    </source>
</evidence>
<dbReference type="Pfam" id="PF00782">
    <property type="entry name" value="DSPc"/>
    <property type="match status" value="1"/>
</dbReference>
<dbReference type="PROSITE" id="PS50054">
    <property type="entry name" value="TYR_PHOSPHATASE_DUAL"/>
    <property type="match status" value="1"/>
</dbReference>
<keyword evidence="2" id="KW-0378">Hydrolase</keyword>
<dbReference type="SUPFAM" id="SSF52799">
    <property type="entry name" value="(Phosphotyrosine protein) phosphatases II"/>
    <property type="match status" value="1"/>
</dbReference>
<keyword evidence="3" id="KW-0904">Protein phosphatase</keyword>
<evidence type="ECO:0000256" key="1">
    <source>
        <dbReference type="ARBA" id="ARBA00008601"/>
    </source>
</evidence>
<dbReference type="GO" id="GO:0004725">
    <property type="term" value="F:protein tyrosine phosphatase activity"/>
    <property type="evidence" value="ECO:0007669"/>
    <property type="project" value="TreeGrafter"/>
</dbReference>
<evidence type="ECO:0000256" key="2">
    <source>
        <dbReference type="ARBA" id="ARBA00022801"/>
    </source>
</evidence>
<reference evidence="8 9" key="1">
    <citation type="submission" date="2013-07" db="EMBL/GenBank/DDBJ databases">
        <authorList>
            <person name="Stoco P.H."/>
            <person name="Wagner G."/>
            <person name="Gerber A."/>
            <person name="Zaha A."/>
            <person name="Thompson C."/>
            <person name="Bartholomeu D.C."/>
            <person name="Luckemeyer D.D."/>
            <person name="Bahia D."/>
            <person name="Loreto E."/>
            <person name="Prestes E.B."/>
            <person name="Lima F.M."/>
            <person name="Rodrigues-Luiz G."/>
            <person name="Vallejo G.A."/>
            <person name="Filho J.F."/>
            <person name="Monteiro K.M."/>
            <person name="Tyler K.M."/>
            <person name="de Almeida L.G."/>
            <person name="Ortiz M.F."/>
            <person name="Siervo M.A."/>
            <person name="de Moraes M.H."/>
            <person name="Cunha O.L."/>
            <person name="Mendonca-Neto R."/>
            <person name="Silva R."/>
            <person name="Teixeira S.M."/>
            <person name="Murta S.M."/>
            <person name="Sincero T.C."/>
            <person name="Mendes T.A."/>
            <person name="Urmenyi T.P."/>
            <person name="Silva V.G."/>
            <person name="da Rocha W.D."/>
            <person name="Andersson B."/>
            <person name="Romanha A.J."/>
            <person name="Steindel M."/>
            <person name="de Vasconcelos A.T."/>
            <person name="Grisard E.C."/>
        </authorList>
    </citation>
    <scope>NUCLEOTIDE SEQUENCE [LARGE SCALE GENOMIC DNA]</scope>
    <source>
        <strain evidence="8 9">SC58</strain>
    </source>
</reference>
<dbReference type="GO" id="GO:0005829">
    <property type="term" value="C:cytosol"/>
    <property type="evidence" value="ECO:0007669"/>
    <property type="project" value="TreeGrafter"/>
</dbReference>
<dbReference type="PANTHER" id="PTHR45948">
    <property type="entry name" value="DUAL SPECIFICITY PROTEIN PHOSPHATASE DDB_G0269404-RELATED"/>
    <property type="match status" value="1"/>
</dbReference>
<sequence>MYDVLKKIQWSPQQRIIPTVETIATENDAPWRPLSKIFEGLFLTCEETICNRCFSQRNGISLILTLNGSDYVAPYRVYEYSYDTQCSVYTKLPSFSEFLTRLDHYTSQETPEEVQLRKVFIRSVPAEDSATYDISRHFSELCTLIELVMVNRKRIQNSSLPLHALGVHCLVGVSRSVAVVAAYIMKRSGCSKDEALLIVKNARPVANPNPGFHAQLLYWEKAGYYRVVDSLTASLTANELRHKGMLKTYIEKYFPLILRANKLGCDRFFFALVIAEAGLSEEELRDALENLYEHILYSVADEVFADVPAFFDNVCETIAAIFHFVPILRICTIPKMSYYFDDAFYYEICKGLAEVGARSDDPSTIVKAFCTFFEAVGSKHLLKNQGGRPRMIDSVGKTVEVSFAELRLSFPFLPFFGTICGGVRFTARI</sequence>
<keyword evidence="9" id="KW-1185">Reference proteome</keyword>
<comment type="similarity">
    <text evidence="1">Belongs to the protein-tyrosine phosphatase family. Non-receptor class dual specificity subfamily.</text>
</comment>
<comment type="caution">
    <text evidence="8">The sequence shown here is derived from an EMBL/GenBank/DDBJ whole genome shotgun (WGS) entry which is preliminary data.</text>
</comment>
<protein>
    <submittedName>
        <fullName evidence="8">Dual specificity protein phosphatase</fullName>
    </submittedName>
</protein>
<dbReference type="OrthoDB" id="10252009at2759"/>
<feature type="domain" description="Tyrosine-protein phosphatase" evidence="6">
    <location>
        <begin position="32"/>
        <end position="225"/>
    </location>
</feature>
<feature type="domain" description="Tyrosine specific protein phosphatases" evidence="7">
    <location>
        <begin position="142"/>
        <end position="204"/>
    </location>
</feature>
<dbReference type="AlphaFoldDB" id="A0A061J1J3"/>
<dbReference type="Proteomes" id="UP000031737">
    <property type="component" value="Unassembled WGS sequence"/>
</dbReference>
<dbReference type="VEuPathDB" id="TriTrypDB:TRSC58_05185"/>
<comment type="catalytic activity">
    <reaction evidence="5">
        <text>O-phospho-L-threonyl-[protein] + H2O = L-threonyl-[protein] + phosphate</text>
        <dbReference type="Rhea" id="RHEA:47004"/>
        <dbReference type="Rhea" id="RHEA-COMP:11060"/>
        <dbReference type="Rhea" id="RHEA-COMP:11605"/>
        <dbReference type="ChEBI" id="CHEBI:15377"/>
        <dbReference type="ChEBI" id="CHEBI:30013"/>
        <dbReference type="ChEBI" id="CHEBI:43474"/>
        <dbReference type="ChEBI" id="CHEBI:61977"/>
        <dbReference type="EC" id="3.1.3.16"/>
    </reaction>
</comment>
<evidence type="ECO:0000259" key="6">
    <source>
        <dbReference type="PROSITE" id="PS50054"/>
    </source>
</evidence>
<dbReference type="InterPro" id="IPR000387">
    <property type="entry name" value="Tyr_Pase_dom"/>
</dbReference>
<dbReference type="EMBL" id="AUPL01005185">
    <property type="protein sequence ID" value="ESL07132.1"/>
    <property type="molecule type" value="Genomic_DNA"/>
</dbReference>
<evidence type="ECO:0000256" key="3">
    <source>
        <dbReference type="ARBA" id="ARBA00022912"/>
    </source>
</evidence>
<dbReference type="InterPro" id="IPR029021">
    <property type="entry name" value="Prot-tyrosine_phosphatase-like"/>
</dbReference>
<evidence type="ECO:0000313" key="9">
    <source>
        <dbReference type="Proteomes" id="UP000031737"/>
    </source>
</evidence>
<dbReference type="InterPro" id="IPR020422">
    <property type="entry name" value="TYR_PHOSPHATASE_DUAL_dom"/>
</dbReference>
<dbReference type="GO" id="GO:0007165">
    <property type="term" value="P:signal transduction"/>
    <property type="evidence" value="ECO:0007669"/>
    <property type="project" value="TreeGrafter"/>
</dbReference>
<evidence type="ECO:0000313" key="8">
    <source>
        <dbReference type="EMBL" id="ESL07132.1"/>
    </source>
</evidence>
<dbReference type="CDD" id="cd14498">
    <property type="entry name" value="DSP"/>
    <property type="match status" value="1"/>
</dbReference>
<dbReference type="PANTHER" id="PTHR45948:SF5">
    <property type="entry name" value="SPECIFICITY PROTEIN PHOSPHATASE, PUTATIVE-RELATED"/>
    <property type="match status" value="1"/>
</dbReference>
<dbReference type="SMART" id="SM00195">
    <property type="entry name" value="DSPc"/>
    <property type="match status" value="1"/>
</dbReference>
<dbReference type="Gene3D" id="3.90.190.10">
    <property type="entry name" value="Protein tyrosine phosphatase superfamily"/>
    <property type="match status" value="1"/>
</dbReference>
<organism evidence="8 9">
    <name type="scientific">Trypanosoma rangeli SC58</name>
    <dbReference type="NCBI Taxonomy" id="429131"/>
    <lineage>
        <taxon>Eukaryota</taxon>
        <taxon>Discoba</taxon>
        <taxon>Euglenozoa</taxon>
        <taxon>Kinetoplastea</taxon>
        <taxon>Metakinetoplastina</taxon>
        <taxon>Trypanosomatida</taxon>
        <taxon>Trypanosomatidae</taxon>
        <taxon>Trypanosoma</taxon>
        <taxon>Herpetosoma</taxon>
    </lineage>
</organism>
<name>A0A061J1J3_TRYRA</name>